<gene>
    <name evidence="2" type="ORF">PoB_006381400</name>
</gene>
<sequence>MFFIFLDDELNKFILCHLSETDQQAASETSERRPSEENDDLLEERISGIYEDIVDDRRLSNGHVSILDEDEPGNILVNYKDSSSIHYQRISLENPRTWPRRASALPQKDKGPLKVFKSCGDVPNGKADTFEHVYDKTTTAEQEPEPFYSTLVRRNSEEEEQPRPRWFMLRDSPEDGSFAGTFYSIEAEKSTALKDFSTRGRCSADADGEGDYLTVLDTTGDKGPLKVPKSCGDLTDGKTNTFEHTEDKTPSVEQGPEPFHGTLVRRNSGKEEQPRPRWFMLRDSPEDGSFAGTFYSTEAEKSTALKDFNTEGRCSADADSEGDYLTVLDSTGDKGPLKVLKSCSDLADGKTNTFEHTDDRASSPEQKPEPFHSTLVRRNSGKEEQPLPRWFMLRDSPEDGSFAGTFYSTEAEKSTALKDFSTGGRCSANADGEGDYLTVLDSSREHEGRMTFDGSAVLSRFS</sequence>
<evidence type="ECO:0000256" key="1">
    <source>
        <dbReference type="SAM" id="MobiDB-lite"/>
    </source>
</evidence>
<evidence type="ECO:0000313" key="3">
    <source>
        <dbReference type="Proteomes" id="UP000735302"/>
    </source>
</evidence>
<reference evidence="2 3" key="1">
    <citation type="journal article" date="2021" name="Elife">
        <title>Chloroplast acquisition without the gene transfer in kleptoplastic sea slugs, Plakobranchus ocellatus.</title>
        <authorList>
            <person name="Maeda T."/>
            <person name="Takahashi S."/>
            <person name="Yoshida T."/>
            <person name="Shimamura S."/>
            <person name="Takaki Y."/>
            <person name="Nagai Y."/>
            <person name="Toyoda A."/>
            <person name="Suzuki Y."/>
            <person name="Arimoto A."/>
            <person name="Ishii H."/>
            <person name="Satoh N."/>
            <person name="Nishiyama T."/>
            <person name="Hasebe M."/>
            <person name="Maruyama T."/>
            <person name="Minagawa J."/>
            <person name="Obokata J."/>
            <person name="Shigenobu S."/>
        </authorList>
    </citation>
    <scope>NUCLEOTIDE SEQUENCE [LARGE SCALE GENOMIC DNA]</scope>
</reference>
<protein>
    <submittedName>
        <fullName evidence="2">Uncharacterized protein</fullName>
    </submittedName>
</protein>
<feature type="compositionally biased region" description="Basic and acidic residues" evidence="1">
    <location>
        <begin position="353"/>
        <end position="370"/>
    </location>
</feature>
<comment type="caution">
    <text evidence="2">The sequence shown here is derived from an EMBL/GenBank/DDBJ whole genome shotgun (WGS) entry which is preliminary data.</text>
</comment>
<organism evidence="2 3">
    <name type="scientific">Plakobranchus ocellatus</name>
    <dbReference type="NCBI Taxonomy" id="259542"/>
    <lineage>
        <taxon>Eukaryota</taxon>
        <taxon>Metazoa</taxon>
        <taxon>Spiralia</taxon>
        <taxon>Lophotrochozoa</taxon>
        <taxon>Mollusca</taxon>
        <taxon>Gastropoda</taxon>
        <taxon>Heterobranchia</taxon>
        <taxon>Euthyneura</taxon>
        <taxon>Panpulmonata</taxon>
        <taxon>Sacoglossa</taxon>
        <taxon>Placobranchoidea</taxon>
        <taxon>Plakobranchidae</taxon>
        <taxon>Plakobranchus</taxon>
    </lineage>
</organism>
<proteinExistence type="predicted"/>
<dbReference type="Proteomes" id="UP000735302">
    <property type="component" value="Unassembled WGS sequence"/>
</dbReference>
<evidence type="ECO:0000313" key="2">
    <source>
        <dbReference type="EMBL" id="GFO37309.1"/>
    </source>
</evidence>
<keyword evidence="3" id="KW-1185">Reference proteome</keyword>
<feature type="region of interest" description="Disordered" evidence="1">
    <location>
        <begin position="349"/>
        <end position="386"/>
    </location>
</feature>
<dbReference type="AlphaFoldDB" id="A0AAV4CZR9"/>
<name>A0AAV4CZR9_9GAST</name>
<feature type="compositionally biased region" description="Basic and acidic residues" evidence="1">
    <location>
        <begin position="241"/>
        <end position="250"/>
    </location>
</feature>
<feature type="region of interest" description="Disordered" evidence="1">
    <location>
        <begin position="220"/>
        <end position="284"/>
    </location>
</feature>
<dbReference type="EMBL" id="BLXT01007185">
    <property type="protein sequence ID" value="GFO37309.1"/>
    <property type="molecule type" value="Genomic_DNA"/>
</dbReference>
<accession>A0AAV4CZR9</accession>